<reference evidence="2" key="1">
    <citation type="journal article" date="2005" name="Nature">
        <title>The map-based sequence of the rice genome.</title>
        <authorList>
            <consortium name="International rice genome sequencing project (IRGSP)"/>
            <person name="Matsumoto T."/>
            <person name="Wu J."/>
            <person name="Kanamori H."/>
            <person name="Katayose Y."/>
            <person name="Fujisawa M."/>
            <person name="Namiki N."/>
            <person name="Mizuno H."/>
            <person name="Yamamoto K."/>
            <person name="Antonio B.A."/>
            <person name="Baba T."/>
            <person name="Sakata K."/>
            <person name="Nagamura Y."/>
            <person name="Aoki H."/>
            <person name="Arikawa K."/>
            <person name="Arita K."/>
            <person name="Bito T."/>
            <person name="Chiden Y."/>
            <person name="Fujitsuka N."/>
            <person name="Fukunaka R."/>
            <person name="Hamada M."/>
            <person name="Harada C."/>
            <person name="Hayashi A."/>
            <person name="Hijishita S."/>
            <person name="Honda M."/>
            <person name="Hosokawa S."/>
            <person name="Ichikawa Y."/>
            <person name="Idonuma A."/>
            <person name="Iijima M."/>
            <person name="Ikeda M."/>
            <person name="Ikeno M."/>
            <person name="Ito K."/>
            <person name="Ito S."/>
            <person name="Ito T."/>
            <person name="Ito Y."/>
            <person name="Ito Y."/>
            <person name="Iwabuchi A."/>
            <person name="Kamiya K."/>
            <person name="Karasawa W."/>
            <person name="Kurita K."/>
            <person name="Katagiri S."/>
            <person name="Kikuta A."/>
            <person name="Kobayashi H."/>
            <person name="Kobayashi N."/>
            <person name="Machita K."/>
            <person name="Maehara T."/>
            <person name="Masukawa M."/>
            <person name="Mizubayashi T."/>
            <person name="Mukai Y."/>
            <person name="Nagasaki H."/>
            <person name="Nagata Y."/>
            <person name="Naito S."/>
            <person name="Nakashima M."/>
            <person name="Nakama Y."/>
            <person name="Nakamichi Y."/>
            <person name="Nakamura M."/>
            <person name="Meguro A."/>
            <person name="Negishi M."/>
            <person name="Ohta I."/>
            <person name="Ohta T."/>
            <person name="Okamoto M."/>
            <person name="Ono N."/>
            <person name="Saji S."/>
            <person name="Sakaguchi M."/>
            <person name="Sakai K."/>
            <person name="Shibata M."/>
            <person name="Shimokawa T."/>
            <person name="Song J."/>
            <person name="Takazaki Y."/>
            <person name="Terasawa K."/>
            <person name="Tsugane M."/>
            <person name="Tsuji K."/>
            <person name="Ueda S."/>
            <person name="Waki K."/>
            <person name="Yamagata H."/>
            <person name="Yamamoto M."/>
            <person name="Yamamoto S."/>
            <person name="Yamane H."/>
            <person name="Yoshiki S."/>
            <person name="Yoshihara R."/>
            <person name="Yukawa K."/>
            <person name="Zhong H."/>
            <person name="Yano M."/>
            <person name="Yuan Q."/>
            <person name="Ouyang S."/>
            <person name="Liu J."/>
            <person name="Jones K.M."/>
            <person name="Gansberger K."/>
            <person name="Moffat K."/>
            <person name="Hill J."/>
            <person name="Bera J."/>
            <person name="Fadrosh D."/>
            <person name="Jin S."/>
            <person name="Johri S."/>
            <person name="Kim M."/>
            <person name="Overton L."/>
            <person name="Reardon M."/>
            <person name="Tsitrin T."/>
            <person name="Vuong H."/>
            <person name="Weaver B."/>
            <person name="Ciecko A."/>
            <person name="Tallon L."/>
            <person name="Jackson J."/>
            <person name="Pai G."/>
            <person name="Aken S.V."/>
            <person name="Utterback T."/>
            <person name="Reidmuller S."/>
            <person name="Feldblyum T."/>
            <person name="Hsiao J."/>
            <person name="Zismann V."/>
            <person name="Iobst S."/>
            <person name="de Vazeille A.R."/>
            <person name="Buell C.R."/>
            <person name="Ying K."/>
            <person name="Li Y."/>
            <person name="Lu T."/>
            <person name="Huang Y."/>
            <person name="Zhao Q."/>
            <person name="Feng Q."/>
            <person name="Zhang L."/>
            <person name="Zhu J."/>
            <person name="Weng Q."/>
            <person name="Mu J."/>
            <person name="Lu Y."/>
            <person name="Fan D."/>
            <person name="Liu Y."/>
            <person name="Guan J."/>
            <person name="Zhang Y."/>
            <person name="Yu S."/>
            <person name="Liu X."/>
            <person name="Zhang Y."/>
            <person name="Hong G."/>
            <person name="Han B."/>
            <person name="Choisne N."/>
            <person name="Demange N."/>
            <person name="Orjeda G."/>
            <person name="Samain S."/>
            <person name="Cattolico L."/>
            <person name="Pelletier E."/>
            <person name="Couloux A."/>
            <person name="Segurens B."/>
            <person name="Wincker P."/>
            <person name="D'Hont A."/>
            <person name="Scarpelli C."/>
            <person name="Weissenbach J."/>
            <person name="Salanoubat M."/>
            <person name="Quetier F."/>
            <person name="Yu Y."/>
            <person name="Kim H.R."/>
            <person name="Rambo T."/>
            <person name="Currie J."/>
            <person name="Collura K."/>
            <person name="Luo M."/>
            <person name="Yang T."/>
            <person name="Ammiraju J.S.S."/>
            <person name="Engler F."/>
            <person name="Soderlund C."/>
            <person name="Wing R.A."/>
            <person name="Palmer L.E."/>
            <person name="de la Bastide M."/>
            <person name="Spiegel L."/>
            <person name="Nascimento L."/>
            <person name="Zutavern T."/>
            <person name="O'Shaughnessy A."/>
            <person name="Dike S."/>
            <person name="Dedhia N."/>
            <person name="Preston R."/>
            <person name="Balija V."/>
            <person name="McCombie W.R."/>
            <person name="Chow T."/>
            <person name="Chen H."/>
            <person name="Chung M."/>
            <person name="Chen C."/>
            <person name="Shaw J."/>
            <person name="Wu H."/>
            <person name="Hsiao K."/>
            <person name="Chao Y."/>
            <person name="Chu M."/>
            <person name="Cheng C."/>
            <person name="Hour A."/>
            <person name="Lee P."/>
            <person name="Lin S."/>
            <person name="Lin Y."/>
            <person name="Liou J."/>
            <person name="Liu S."/>
            <person name="Hsing Y."/>
            <person name="Raghuvanshi S."/>
            <person name="Mohanty A."/>
            <person name="Bharti A.K."/>
            <person name="Gaur A."/>
            <person name="Gupta V."/>
            <person name="Kumar D."/>
            <person name="Ravi V."/>
            <person name="Vij S."/>
            <person name="Kapur A."/>
            <person name="Khurana P."/>
            <person name="Khurana P."/>
            <person name="Khurana J.P."/>
            <person name="Tyagi A.K."/>
            <person name="Gaikwad K."/>
            <person name="Singh A."/>
            <person name="Dalal V."/>
            <person name="Srivastava S."/>
            <person name="Dixit A."/>
            <person name="Pal A.K."/>
            <person name="Ghazi I.A."/>
            <person name="Yadav M."/>
            <person name="Pandit A."/>
            <person name="Bhargava A."/>
            <person name="Sureshbabu K."/>
            <person name="Batra K."/>
            <person name="Sharma T.R."/>
            <person name="Mohapatra T."/>
            <person name="Singh N.K."/>
            <person name="Messing J."/>
            <person name="Nelson A.B."/>
            <person name="Fuks G."/>
            <person name="Kavchok S."/>
            <person name="Keizer G."/>
            <person name="Linton E."/>
            <person name="Llaca V."/>
            <person name="Song R."/>
            <person name="Tanyolac B."/>
            <person name="Young S."/>
            <person name="Ho-Il K."/>
            <person name="Hahn J.H."/>
            <person name="Sangsakoo G."/>
            <person name="Vanavichit A."/>
            <person name="de Mattos Luiz.A.T."/>
            <person name="Zimmer P.D."/>
            <person name="Malone G."/>
            <person name="Dellagostin O."/>
            <person name="de Oliveira A.C."/>
            <person name="Bevan M."/>
            <person name="Bancroft I."/>
            <person name="Minx P."/>
            <person name="Cordum H."/>
            <person name="Wilson R."/>
            <person name="Cheng Z."/>
            <person name="Jin W."/>
            <person name="Jiang J."/>
            <person name="Leong S.A."/>
            <person name="Iwama H."/>
            <person name="Gojobori T."/>
            <person name="Itoh T."/>
            <person name="Niimura Y."/>
            <person name="Fujii Y."/>
            <person name="Habara T."/>
            <person name="Sakai H."/>
            <person name="Sato Y."/>
            <person name="Wilson G."/>
            <person name="Kumar K."/>
            <person name="McCouch S."/>
            <person name="Juretic N."/>
            <person name="Hoen D."/>
            <person name="Wright S."/>
            <person name="Bruskiewich R."/>
            <person name="Bureau T."/>
            <person name="Miyao A."/>
            <person name="Hirochika H."/>
            <person name="Nishikawa T."/>
            <person name="Kadowaki K."/>
            <person name="Sugiura M."/>
            <person name="Burr B."/>
            <person name="Sasaki T."/>
        </authorList>
    </citation>
    <scope>NUCLEOTIDE SEQUENCE [LARGE SCALE GENOMIC DNA]</scope>
    <source>
        <strain evidence="2">cv. Nipponbare</strain>
    </source>
</reference>
<evidence type="ECO:0000313" key="2">
    <source>
        <dbReference type="Proteomes" id="UP000059680"/>
    </source>
</evidence>
<dbReference type="EMBL" id="AP014959">
    <property type="protein sequence ID" value="BAS84536.1"/>
    <property type="molecule type" value="Genomic_DNA"/>
</dbReference>
<dbReference type="AlphaFoldDB" id="A0A0P0VY98"/>
<dbReference type="PaxDb" id="39947-A0A0P0VY98"/>
<dbReference type="Gramene" id="Os03t0392833-00">
    <property type="protein sequence ID" value="Os03t0392833-00"/>
    <property type="gene ID" value="Os03g0392833"/>
</dbReference>
<sequence>MKVKKLTHTTSLGMILSFSLMAPFMTLRMESPTDSLLSRYAEYAGGKLLAGAAPAATGSIPVSSRKLYTS</sequence>
<name>A0A0P0VY98_ORYSJ</name>
<dbReference type="Proteomes" id="UP000059680">
    <property type="component" value="Chromosome 3"/>
</dbReference>
<gene>
    <name evidence="1" type="ordered locus">Os03g0392833</name>
    <name evidence="1" type="ORF">OSNPB_030392833</name>
</gene>
<dbReference type="InParanoid" id="A0A0P0VY98"/>
<accession>A0A0P0VY98</accession>
<protein>
    <submittedName>
        <fullName evidence="1">Os03g0392833 protein</fullName>
    </submittedName>
</protein>
<reference evidence="1 2" key="2">
    <citation type="journal article" date="2013" name="Plant Cell Physiol.">
        <title>Rice Annotation Project Database (RAP-DB): an integrative and interactive database for rice genomics.</title>
        <authorList>
            <person name="Sakai H."/>
            <person name="Lee S.S."/>
            <person name="Tanaka T."/>
            <person name="Numa H."/>
            <person name="Kim J."/>
            <person name="Kawahara Y."/>
            <person name="Wakimoto H."/>
            <person name="Yang C.C."/>
            <person name="Iwamoto M."/>
            <person name="Abe T."/>
            <person name="Yamada Y."/>
            <person name="Muto A."/>
            <person name="Inokuchi H."/>
            <person name="Ikemura T."/>
            <person name="Matsumoto T."/>
            <person name="Sasaki T."/>
            <person name="Itoh T."/>
        </authorList>
    </citation>
    <scope>NUCLEOTIDE SEQUENCE [LARGE SCALE GENOMIC DNA]</scope>
    <source>
        <strain evidence="2">cv. Nipponbare</strain>
    </source>
</reference>
<reference evidence="1 2" key="3">
    <citation type="journal article" date="2013" name="Rice">
        <title>Improvement of the Oryza sativa Nipponbare reference genome using next generation sequence and optical map data.</title>
        <authorList>
            <person name="Kawahara Y."/>
            <person name="de la Bastide M."/>
            <person name="Hamilton J.P."/>
            <person name="Kanamori H."/>
            <person name="McCombie W.R."/>
            <person name="Ouyang S."/>
            <person name="Schwartz D.C."/>
            <person name="Tanaka T."/>
            <person name="Wu J."/>
            <person name="Zhou S."/>
            <person name="Childs K.L."/>
            <person name="Davidson R.M."/>
            <person name="Lin H."/>
            <person name="Quesada-Ocampo L."/>
            <person name="Vaillancourt B."/>
            <person name="Sakai H."/>
            <person name="Lee S.S."/>
            <person name="Kim J."/>
            <person name="Numa H."/>
            <person name="Itoh T."/>
            <person name="Buell C.R."/>
            <person name="Matsumoto T."/>
        </authorList>
    </citation>
    <scope>NUCLEOTIDE SEQUENCE [LARGE SCALE GENOMIC DNA]</scope>
    <source>
        <strain evidence="2">cv. Nipponbare</strain>
    </source>
</reference>
<organism evidence="1 2">
    <name type="scientific">Oryza sativa subsp. japonica</name>
    <name type="common">Rice</name>
    <dbReference type="NCBI Taxonomy" id="39947"/>
    <lineage>
        <taxon>Eukaryota</taxon>
        <taxon>Viridiplantae</taxon>
        <taxon>Streptophyta</taxon>
        <taxon>Embryophyta</taxon>
        <taxon>Tracheophyta</taxon>
        <taxon>Spermatophyta</taxon>
        <taxon>Magnoliopsida</taxon>
        <taxon>Liliopsida</taxon>
        <taxon>Poales</taxon>
        <taxon>Poaceae</taxon>
        <taxon>BOP clade</taxon>
        <taxon>Oryzoideae</taxon>
        <taxon>Oryzeae</taxon>
        <taxon>Oryzinae</taxon>
        <taxon>Oryza</taxon>
        <taxon>Oryza sativa</taxon>
    </lineage>
</organism>
<proteinExistence type="predicted"/>
<evidence type="ECO:0000313" key="1">
    <source>
        <dbReference type="EMBL" id="BAS84536.1"/>
    </source>
</evidence>
<keyword evidence="2" id="KW-1185">Reference proteome</keyword>